<dbReference type="CDD" id="cd02038">
    <property type="entry name" value="FlhG-like"/>
    <property type="match status" value="1"/>
</dbReference>
<evidence type="ECO:0000313" key="5">
    <source>
        <dbReference type="Proteomes" id="UP000469346"/>
    </source>
</evidence>
<dbReference type="InterPro" id="IPR033875">
    <property type="entry name" value="FlhG"/>
</dbReference>
<dbReference type="PANTHER" id="PTHR43384">
    <property type="entry name" value="SEPTUM SITE-DETERMINING PROTEIN MIND HOMOLOG, CHLOROPLASTIC-RELATED"/>
    <property type="match status" value="1"/>
</dbReference>
<feature type="region of interest" description="Disordered" evidence="3">
    <location>
        <begin position="285"/>
        <end position="318"/>
    </location>
</feature>
<dbReference type="GO" id="GO:0005829">
    <property type="term" value="C:cytosol"/>
    <property type="evidence" value="ECO:0007669"/>
    <property type="project" value="TreeGrafter"/>
</dbReference>
<dbReference type="InterPro" id="IPR033756">
    <property type="entry name" value="YlxH/NBP35"/>
</dbReference>
<dbReference type="GO" id="GO:0009898">
    <property type="term" value="C:cytoplasmic side of plasma membrane"/>
    <property type="evidence" value="ECO:0007669"/>
    <property type="project" value="TreeGrafter"/>
</dbReference>
<gene>
    <name evidence="4" type="ORF">G3N55_03505</name>
</gene>
<proteinExistence type="predicted"/>
<keyword evidence="5" id="KW-1185">Reference proteome</keyword>
<name>A0A6N9TQA4_DISTH</name>
<dbReference type="GO" id="GO:0016887">
    <property type="term" value="F:ATP hydrolysis activity"/>
    <property type="evidence" value="ECO:0007669"/>
    <property type="project" value="TreeGrafter"/>
</dbReference>
<keyword evidence="1" id="KW-0547">Nucleotide-binding</keyword>
<feature type="region of interest" description="Disordered" evidence="3">
    <location>
        <begin position="1"/>
        <end position="29"/>
    </location>
</feature>
<dbReference type="Proteomes" id="UP000469346">
    <property type="component" value="Unassembled WGS sequence"/>
</dbReference>
<feature type="compositionally biased region" description="Basic and acidic residues" evidence="3">
    <location>
        <begin position="285"/>
        <end position="297"/>
    </location>
</feature>
<dbReference type="Pfam" id="PF10609">
    <property type="entry name" value="ParA"/>
    <property type="match status" value="1"/>
</dbReference>
<feature type="compositionally biased region" description="Basic and acidic residues" evidence="3">
    <location>
        <begin position="20"/>
        <end position="29"/>
    </location>
</feature>
<protein>
    <submittedName>
        <fullName evidence="4">MinD/ParA family protein</fullName>
    </submittedName>
</protein>
<keyword evidence="2" id="KW-0067">ATP-binding</keyword>
<dbReference type="PANTHER" id="PTHR43384:SF4">
    <property type="entry name" value="CELLULOSE BIOSYNTHESIS PROTEIN BCSQ-RELATED"/>
    <property type="match status" value="1"/>
</dbReference>
<accession>A0A6N9TQA4</accession>
<sequence>MSIENERPRKTPHLQAVRPLRPEGERPRADPVRARVLAVTSGKGGVGKTNVCANLAISLARSGAKVCLLDADTGLANVNILFGLEPARTLEDFFKGEEQLEALLLEGPEGVRILPAASGIEALADLSPEMTARLLQGLQELEERFDYLLVDTAAGIAESVLSFILSAPETLLVVTPEPTSLTDAYSLVKVLKRHGYAGRLYVLVNQVLTREDGLKIFSRFNDATKSYLHLEMHYLGHVLKDSALASAVLGQRPLLLHDPKAAASRCIEALAEKLRNHPPREVKGFAEFWKRRSRPETRPAAAPSPSPPATEARPPKGPAVVLKTPAEIREREAAGPDLAELGRGLRRCLASGRAHPDAARDLLLDLQSTYEARFQRRLHDPRAILLELLEDAELAADTLKDLHRAVETAHRKRFERPIQEPREALFRLLNEEEISESEMLFLFRTLQQSYQRRFGHSPLDLRGALDTGLRAPGVEAEDFQEALALLQEIHAERFGRPLLPGRFLPEEELAELAGELEAQQDILDRLAGRLSDAGSVLRRRADALRRLADATGDED</sequence>
<evidence type="ECO:0000313" key="4">
    <source>
        <dbReference type="EMBL" id="NDY41914.1"/>
    </source>
</evidence>
<organism evidence="4 5">
    <name type="scientific">Dissulfurirhabdus thermomarina</name>
    <dbReference type="NCBI Taxonomy" id="1765737"/>
    <lineage>
        <taxon>Bacteria</taxon>
        <taxon>Deltaproteobacteria</taxon>
        <taxon>Dissulfurirhabdaceae</taxon>
        <taxon>Dissulfurirhabdus</taxon>
    </lineage>
</organism>
<dbReference type="GO" id="GO:0051782">
    <property type="term" value="P:negative regulation of cell division"/>
    <property type="evidence" value="ECO:0007669"/>
    <property type="project" value="TreeGrafter"/>
</dbReference>
<dbReference type="RefSeq" id="WP_163298067.1">
    <property type="nucleotide sequence ID" value="NZ_JAAGRR010000024.1"/>
</dbReference>
<dbReference type="SUPFAM" id="SSF52540">
    <property type="entry name" value="P-loop containing nucleoside triphosphate hydrolases"/>
    <property type="match status" value="1"/>
</dbReference>
<dbReference type="EMBL" id="JAAGRR010000024">
    <property type="protein sequence ID" value="NDY41914.1"/>
    <property type="molecule type" value="Genomic_DNA"/>
</dbReference>
<dbReference type="Gene3D" id="3.40.50.300">
    <property type="entry name" value="P-loop containing nucleotide triphosphate hydrolases"/>
    <property type="match status" value="1"/>
</dbReference>
<dbReference type="AlphaFoldDB" id="A0A6N9TQA4"/>
<evidence type="ECO:0000256" key="1">
    <source>
        <dbReference type="ARBA" id="ARBA00022741"/>
    </source>
</evidence>
<evidence type="ECO:0000256" key="3">
    <source>
        <dbReference type="SAM" id="MobiDB-lite"/>
    </source>
</evidence>
<evidence type="ECO:0000256" key="2">
    <source>
        <dbReference type="ARBA" id="ARBA00022840"/>
    </source>
</evidence>
<dbReference type="InterPro" id="IPR050625">
    <property type="entry name" value="ParA/MinD_ATPase"/>
</dbReference>
<dbReference type="InterPro" id="IPR027417">
    <property type="entry name" value="P-loop_NTPase"/>
</dbReference>
<reference evidence="4 5" key="1">
    <citation type="submission" date="2020-02" db="EMBL/GenBank/DDBJ databases">
        <title>Comparative genomics of sulfur disproportionating microorganisms.</title>
        <authorList>
            <person name="Ward L.M."/>
            <person name="Bertran E."/>
            <person name="Johnston D.T."/>
        </authorList>
    </citation>
    <scope>NUCLEOTIDE SEQUENCE [LARGE SCALE GENOMIC DNA]</scope>
    <source>
        <strain evidence="4 5">DSM 100025</strain>
    </source>
</reference>
<comment type="caution">
    <text evidence="4">The sequence shown here is derived from an EMBL/GenBank/DDBJ whole genome shotgun (WGS) entry which is preliminary data.</text>
</comment>
<dbReference type="GO" id="GO:0005524">
    <property type="term" value="F:ATP binding"/>
    <property type="evidence" value="ECO:0007669"/>
    <property type="project" value="UniProtKB-KW"/>
</dbReference>